<dbReference type="PANTHER" id="PTHR34606">
    <property type="entry name" value="BON DOMAIN-CONTAINING PROTEIN"/>
    <property type="match status" value="1"/>
</dbReference>
<dbReference type="OrthoDB" id="9783990at2"/>
<gene>
    <name evidence="3" type="ORF">ATO7_12388</name>
</gene>
<dbReference type="PANTHER" id="PTHR34606:SF15">
    <property type="entry name" value="BON DOMAIN-CONTAINING PROTEIN"/>
    <property type="match status" value="1"/>
</dbReference>
<evidence type="ECO:0000313" key="3">
    <source>
        <dbReference type="EMBL" id="ORE86093.1"/>
    </source>
</evidence>
<organism evidence="3 4">
    <name type="scientific">Oceanococcus atlanticus</name>
    <dbReference type="NCBI Taxonomy" id="1317117"/>
    <lineage>
        <taxon>Bacteria</taxon>
        <taxon>Pseudomonadati</taxon>
        <taxon>Pseudomonadota</taxon>
        <taxon>Gammaproteobacteria</taxon>
        <taxon>Chromatiales</taxon>
        <taxon>Oceanococcaceae</taxon>
        <taxon>Oceanococcus</taxon>
    </lineage>
</organism>
<feature type="signal peptide" evidence="1">
    <location>
        <begin position="1"/>
        <end position="21"/>
    </location>
</feature>
<proteinExistence type="predicted"/>
<evidence type="ECO:0000313" key="4">
    <source>
        <dbReference type="Proteomes" id="UP000192342"/>
    </source>
</evidence>
<keyword evidence="4" id="KW-1185">Reference proteome</keyword>
<dbReference type="SMART" id="SM00749">
    <property type="entry name" value="BON"/>
    <property type="match status" value="2"/>
</dbReference>
<name>A0A1Y1SC06_9GAMM</name>
<feature type="chain" id="PRO_5012305012" evidence="1">
    <location>
        <begin position="22"/>
        <end position="209"/>
    </location>
</feature>
<evidence type="ECO:0000259" key="2">
    <source>
        <dbReference type="PROSITE" id="PS50914"/>
    </source>
</evidence>
<feature type="domain" description="BON" evidence="2">
    <location>
        <begin position="136"/>
        <end position="204"/>
    </location>
</feature>
<dbReference type="InterPro" id="IPR007055">
    <property type="entry name" value="BON_dom"/>
</dbReference>
<protein>
    <submittedName>
        <fullName evidence="3">Transport-associated protein</fullName>
    </submittedName>
</protein>
<dbReference type="PROSITE" id="PS50914">
    <property type="entry name" value="BON"/>
    <property type="match status" value="2"/>
</dbReference>
<comment type="caution">
    <text evidence="3">The sequence shown here is derived from an EMBL/GenBank/DDBJ whole genome shotgun (WGS) entry which is preliminary data.</text>
</comment>
<dbReference type="Gene3D" id="3.30.1340.30">
    <property type="match status" value="2"/>
</dbReference>
<dbReference type="AlphaFoldDB" id="A0A1Y1SC06"/>
<evidence type="ECO:0000256" key="1">
    <source>
        <dbReference type="SAM" id="SignalP"/>
    </source>
</evidence>
<dbReference type="STRING" id="1317117.ATO7_12388"/>
<dbReference type="EMBL" id="AQQV01000003">
    <property type="protein sequence ID" value="ORE86093.1"/>
    <property type="molecule type" value="Genomic_DNA"/>
</dbReference>
<feature type="domain" description="BON" evidence="2">
    <location>
        <begin position="49"/>
        <end position="117"/>
    </location>
</feature>
<reference evidence="3 4" key="1">
    <citation type="submission" date="2013-04" db="EMBL/GenBank/DDBJ databases">
        <title>Oceanococcus atlanticus 22II-S10r2 Genome Sequencing.</title>
        <authorList>
            <person name="Lai Q."/>
            <person name="Li G."/>
            <person name="Shao Z."/>
        </authorList>
    </citation>
    <scope>NUCLEOTIDE SEQUENCE [LARGE SCALE GENOMIC DNA]</scope>
    <source>
        <strain evidence="3 4">22II-S10r2</strain>
    </source>
</reference>
<dbReference type="RefSeq" id="WP_083562172.1">
    <property type="nucleotide sequence ID" value="NZ_AQQV01000003.1"/>
</dbReference>
<dbReference type="Pfam" id="PF04972">
    <property type="entry name" value="BON"/>
    <property type="match status" value="2"/>
</dbReference>
<accession>A0A1Y1SC06</accession>
<dbReference type="InterPro" id="IPR014004">
    <property type="entry name" value="Transpt-assoc_nodulatn_dom_bac"/>
</dbReference>
<dbReference type="InterPro" id="IPR051686">
    <property type="entry name" value="Lipoprotein_DolP"/>
</dbReference>
<keyword evidence="1" id="KW-0732">Signal</keyword>
<dbReference type="Proteomes" id="UP000192342">
    <property type="component" value="Unassembled WGS sequence"/>
</dbReference>
<sequence length="209" mass="22396">MKTWTILATSAALSMSAPVLADKNTDKSSDESIQQDMAQAYEDAKSATVDAYITGRLITAYALSEHLKATDIHVDVQERKAILSGEVGNEIQRDLAVEIARGVEGLEDVESTLQITERDQTEMANAESGGFAQHFNDAAIKARVKTRLLWNSNVSGLSIDVNAEQGEVTLSGAVDSQEQAALAIAITENTDGVAKVVDELKVQTASRES</sequence>